<reference evidence="1" key="1">
    <citation type="journal article" date="2017" name="Science">
        <title>Giant viruses with an expanded complement of translation system components.</title>
        <authorList>
            <person name="Schulz F."/>
            <person name="Yutin N."/>
            <person name="Ivanova N.N."/>
            <person name="Ortega D.R."/>
            <person name="Lee T.K."/>
            <person name="Vierheilig J."/>
            <person name="Daims H."/>
            <person name="Horn M."/>
            <person name="Wagner M."/>
            <person name="Jensen G.J."/>
            <person name="Kyrpides N.C."/>
            <person name="Koonin E.V."/>
            <person name="Woyke T."/>
        </authorList>
    </citation>
    <scope>NUCLEOTIDE SEQUENCE</scope>
    <source>
        <strain evidence="1">HKV1</strain>
    </source>
</reference>
<protein>
    <submittedName>
        <fullName evidence="1">Uncharacterized protein</fullName>
    </submittedName>
</protein>
<evidence type="ECO:0000313" key="1">
    <source>
        <dbReference type="EMBL" id="ARF10380.1"/>
    </source>
</evidence>
<name>A0A1V0SF88_9VIRU</name>
<proteinExistence type="predicted"/>
<sequence length="186" mass="22087">MEFKILVLEYGKLRLYDLEKNEHDFEKIPDNYDILFLDVKNSENLNYQNPNYKFEFRFFDIRIYRNIKFKIYNFGLITQHYIDSSSRFANLAVDGEIFSFSICQQNKISGIPVGECLDDNLLYQRIDSINDSLPLIVISRLDVIQIKFLCSLFNITEINIINDEVRCYLIEKKEIIKKAAIKKIEN</sequence>
<gene>
    <name evidence="1" type="ORF">Hokovirus_1_259</name>
</gene>
<dbReference type="EMBL" id="KY684103">
    <property type="protein sequence ID" value="ARF10380.1"/>
    <property type="molecule type" value="Genomic_DNA"/>
</dbReference>
<organism evidence="1">
    <name type="scientific">Hokovirus HKV1</name>
    <dbReference type="NCBI Taxonomy" id="1977638"/>
    <lineage>
        <taxon>Viruses</taxon>
        <taxon>Varidnaviria</taxon>
        <taxon>Bamfordvirae</taxon>
        <taxon>Nucleocytoviricota</taxon>
        <taxon>Megaviricetes</taxon>
        <taxon>Imitervirales</taxon>
        <taxon>Mimiviridae</taxon>
        <taxon>Klosneuvirinae</taxon>
        <taxon>Hokovirus</taxon>
    </lineage>
</organism>
<accession>A0A1V0SF88</accession>